<protein>
    <recommendedName>
        <fullName evidence="2">RNase H type-1 domain-containing protein</fullName>
    </recommendedName>
</protein>
<feature type="domain" description="RNase H type-1" evidence="2">
    <location>
        <begin position="28"/>
        <end position="105"/>
    </location>
</feature>
<evidence type="ECO:0000313" key="3">
    <source>
        <dbReference type="EMBL" id="MCI22563.1"/>
    </source>
</evidence>
<dbReference type="GO" id="GO:0003676">
    <property type="term" value="F:nucleic acid binding"/>
    <property type="evidence" value="ECO:0007669"/>
    <property type="project" value="InterPro"/>
</dbReference>
<dbReference type="GO" id="GO:0004523">
    <property type="term" value="F:RNA-DNA hybrid ribonuclease activity"/>
    <property type="evidence" value="ECO:0007669"/>
    <property type="project" value="InterPro"/>
</dbReference>
<dbReference type="Proteomes" id="UP000265520">
    <property type="component" value="Unassembled WGS sequence"/>
</dbReference>
<dbReference type="InterPro" id="IPR044730">
    <property type="entry name" value="RNase_H-like_dom_plant"/>
</dbReference>
<feature type="non-terminal residue" evidence="3">
    <location>
        <position position="1"/>
    </location>
</feature>
<keyword evidence="4" id="KW-1185">Reference proteome</keyword>
<dbReference type="InterPro" id="IPR002156">
    <property type="entry name" value="RNaseH_domain"/>
</dbReference>
<dbReference type="AlphaFoldDB" id="A0A392QDX6"/>
<dbReference type="PANTHER" id="PTHR47074">
    <property type="entry name" value="BNAC02G40300D PROTEIN"/>
    <property type="match status" value="1"/>
</dbReference>
<comment type="caution">
    <text evidence="3">The sequence shown here is derived from an EMBL/GenBank/DDBJ whole genome shotgun (WGS) entry which is preliminary data.</text>
</comment>
<feature type="region of interest" description="Disordered" evidence="1">
    <location>
        <begin position="1"/>
        <end position="30"/>
    </location>
</feature>
<dbReference type="CDD" id="cd06222">
    <property type="entry name" value="RNase_H_like"/>
    <property type="match status" value="1"/>
</dbReference>
<accession>A0A392QDX6</accession>
<dbReference type="InterPro" id="IPR052929">
    <property type="entry name" value="RNase_H-like_EbsB-rel"/>
</dbReference>
<sequence length="107" mass="11739">SNKPHDRNTNNTSKKWKRPNPDTIKANSDANLAEEGRWGLGAVYRDSNGEILAAATWDTSGAMDPTMAEAKALYNTMSLAADCCFTQVEFEIDCLKLIQALRNDSAT</sequence>
<evidence type="ECO:0000259" key="2">
    <source>
        <dbReference type="Pfam" id="PF13456"/>
    </source>
</evidence>
<organism evidence="3 4">
    <name type="scientific">Trifolium medium</name>
    <dbReference type="NCBI Taxonomy" id="97028"/>
    <lineage>
        <taxon>Eukaryota</taxon>
        <taxon>Viridiplantae</taxon>
        <taxon>Streptophyta</taxon>
        <taxon>Embryophyta</taxon>
        <taxon>Tracheophyta</taxon>
        <taxon>Spermatophyta</taxon>
        <taxon>Magnoliopsida</taxon>
        <taxon>eudicotyledons</taxon>
        <taxon>Gunneridae</taxon>
        <taxon>Pentapetalae</taxon>
        <taxon>rosids</taxon>
        <taxon>fabids</taxon>
        <taxon>Fabales</taxon>
        <taxon>Fabaceae</taxon>
        <taxon>Papilionoideae</taxon>
        <taxon>50 kb inversion clade</taxon>
        <taxon>NPAAA clade</taxon>
        <taxon>Hologalegina</taxon>
        <taxon>IRL clade</taxon>
        <taxon>Trifolieae</taxon>
        <taxon>Trifolium</taxon>
    </lineage>
</organism>
<evidence type="ECO:0000256" key="1">
    <source>
        <dbReference type="SAM" id="MobiDB-lite"/>
    </source>
</evidence>
<dbReference type="EMBL" id="LXQA010131174">
    <property type="protein sequence ID" value="MCI22563.1"/>
    <property type="molecule type" value="Genomic_DNA"/>
</dbReference>
<reference evidence="3 4" key="1">
    <citation type="journal article" date="2018" name="Front. Plant Sci.">
        <title>Red Clover (Trifolium pratense) and Zigzag Clover (T. medium) - A Picture of Genomic Similarities and Differences.</title>
        <authorList>
            <person name="Dluhosova J."/>
            <person name="Istvanek J."/>
            <person name="Nedelnik J."/>
            <person name="Repkova J."/>
        </authorList>
    </citation>
    <scope>NUCLEOTIDE SEQUENCE [LARGE SCALE GENOMIC DNA]</scope>
    <source>
        <strain evidence="4">cv. 10/8</strain>
        <tissue evidence="3">Leaf</tissue>
    </source>
</reference>
<dbReference type="Pfam" id="PF13456">
    <property type="entry name" value="RVT_3"/>
    <property type="match status" value="1"/>
</dbReference>
<proteinExistence type="predicted"/>
<name>A0A392QDX6_9FABA</name>
<dbReference type="PANTHER" id="PTHR47074:SF11">
    <property type="entry name" value="REVERSE TRANSCRIPTASE-LIKE PROTEIN"/>
    <property type="match status" value="1"/>
</dbReference>
<evidence type="ECO:0000313" key="4">
    <source>
        <dbReference type="Proteomes" id="UP000265520"/>
    </source>
</evidence>